<dbReference type="EMBL" id="HBJA01136562">
    <property type="protein sequence ID" value="CAE0835616.1"/>
    <property type="molecule type" value="Transcribed_RNA"/>
</dbReference>
<proteinExistence type="predicted"/>
<sequence>MTQYDRSFTPKRGMNLRLAVQIHSTPAWKNADQRGPISDHGTTNAQHALGLNVARPAARNAPIPCLAQNLETPPNSYGPCEGRSIAHGLVFRCPPGAMKVTTTAVEQEAPPFTC</sequence>
<dbReference type="EMBL" id="HBJA01136558">
    <property type="protein sequence ID" value="CAE0835614.1"/>
    <property type="molecule type" value="Transcribed_RNA"/>
</dbReference>
<evidence type="ECO:0000313" key="2">
    <source>
        <dbReference type="EMBL" id="CAE0835616.1"/>
    </source>
</evidence>
<name>A0A6T2JN90_9EUGL</name>
<protein>
    <submittedName>
        <fullName evidence="1">Uncharacterized protein</fullName>
    </submittedName>
</protein>
<gene>
    <name evidence="1" type="ORF">EGYM00163_LOCUS46964</name>
    <name evidence="2" type="ORF">EGYM00163_LOCUS46966</name>
</gene>
<dbReference type="AlphaFoldDB" id="A0A6T2JN90"/>
<accession>A0A6T2JN90</accession>
<organism evidence="1">
    <name type="scientific">Eutreptiella gymnastica</name>
    <dbReference type="NCBI Taxonomy" id="73025"/>
    <lineage>
        <taxon>Eukaryota</taxon>
        <taxon>Discoba</taxon>
        <taxon>Euglenozoa</taxon>
        <taxon>Euglenida</taxon>
        <taxon>Spirocuta</taxon>
        <taxon>Euglenophyceae</taxon>
        <taxon>Eutreptiales</taxon>
        <taxon>Eutreptiaceae</taxon>
        <taxon>Eutreptiella</taxon>
    </lineage>
</organism>
<evidence type="ECO:0000313" key="1">
    <source>
        <dbReference type="EMBL" id="CAE0835614.1"/>
    </source>
</evidence>
<reference evidence="1" key="1">
    <citation type="submission" date="2021-01" db="EMBL/GenBank/DDBJ databases">
        <authorList>
            <person name="Corre E."/>
            <person name="Pelletier E."/>
            <person name="Niang G."/>
            <person name="Scheremetjew M."/>
            <person name="Finn R."/>
            <person name="Kale V."/>
            <person name="Holt S."/>
            <person name="Cochrane G."/>
            <person name="Meng A."/>
            <person name="Brown T."/>
            <person name="Cohen L."/>
        </authorList>
    </citation>
    <scope>NUCLEOTIDE SEQUENCE</scope>
    <source>
        <strain evidence="1">CCMP1594</strain>
    </source>
</reference>